<organism evidence="2 3">
    <name type="scientific">Leucocoprinus leucothites</name>
    <dbReference type="NCBI Taxonomy" id="201217"/>
    <lineage>
        <taxon>Eukaryota</taxon>
        <taxon>Fungi</taxon>
        <taxon>Dikarya</taxon>
        <taxon>Basidiomycota</taxon>
        <taxon>Agaricomycotina</taxon>
        <taxon>Agaricomycetes</taxon>
        <taxon>Agaricomycetidae</taxon>
        <taxon>Agaricales</taxon>
        <taxon>Agaricineae</taxon>
        <taxon>Agaricaceae</taxon>
        <taxon>Leucocoprinus</taxon>
    </lineage>
</organism>
<evidence type="ECO:0000313" key="2">
    <source>
        <dbReference type="EMBL" id="KAF5358073.1"/>
    </source>
</evidence>
<evidence type="ECO:0000313" key="3">
    <source>
        <dbReference type="Proteomes" id="UP000559027"/>
    </source>
</evidence>
<dbReference type="Proteomes" id="UP000559027">
    <property type="component" value="Unassembled WGS sequence"/>
</dbReference>
<keyword evidence="1" id="KW-1133">Transmembrane helix</keyword>
<comment type="caution">
    <text evidence="2">The sequence shown here is derived from an EMBL/GenBank/DDBJ whole genome shotgun (WGS) entry which is preliminary data.</text>
</comment>
<keyword evidence="1" id="KW-0472">Membrane</keyword>
<gene>
    <name evidence="2" type="ORF">D9756_001741</name>
</gene>
<proteinExistence type="predicted"/>
<feature type="transmembrane region" description="Helical" evidence="1">
    <location>
        <begin position="185"/>
        <end position="204"/>
    </location>
</feature>
<feature type="transmembrane region" description="Helical" evidence="1">
    <location>
        <begin position="156"/>
        <end position="178"/>
    </location>
</feature>
<protein>
    <submittedName>
        <fullName evidence="2">Uncharacterized protein</fullName>
    </submittedName>
</protein>
<dbReference type="EMBL" id="JAACJO010000005">
    <property type="protein sequence ID" value="KAF5358073.1"/>
    <property type="molecule type" value="Genomic_DNA"/>
</dbReference>
<evidence type="ECO:0000256" key="1">
    <source>
        <dbReference type="SAM" id="Phobius"/>
    </source>
</evidence>
<feature type="transmembrane region" description="Helical" evidence="1">
    <location>
        <begin position="216"/>
        <end position="237"/>
    </location>
</feature>
<reference evidence="2 3" key="1">
    <citation type="journal article" date="2020" name="ISME J.">
        <title>Uncovering the hidden diversity of litter-decomposition mechanisms in mushroom-forming fungi.</title>
        <authorList>
            <person name="Floudas D."/>
            <person name="Bentzer J."/>
            <person name="Ahren D."/>
            <person name="Johansson T."/>
            <person name="Persson P."/>
            <person name="Tunlid A."/>
        </authorList>
    </citation>
    <scope>NUCLEOTIDE SEQUENCE [LARGE SCALE GENOMIC DNA]</scope>
    <source>
        <strain evidence="2 3">CBS 146.42</strain>
    </source>
</reference>
<dbReference type="OrthoDB" id="72269at2759"/>
<sequence>MRNFLRDTLLPLLVFPTLTYYAFKYTWGHLYASGLASDVFSDCEPGIGSYALPYTNTPAIDHRLCGLVAFFHEAMVPGDPITFLYYFIGVGSIFAVVPAVENYRDNRSAMMAFPVVFGLLSQVLSIGATTPLYYLFFFLSGGRARFDTATPITKAHVQAIAFGLMVGAAIPSICMVVMRDPIVTAIWQPYPIFMAAGTLLHLAIKRPNRAESGFNAIQLFYLISFIVASSLHLANFWPRSTDLEALKNLYIPSLIPLTDASTPAKAHEFLKWDCTFGLLSMGVAQLWFVSDLIEIPFILFWYLIAVPFFGPGAAVIAVNMWREGQIGDRLTISKEKEA</sequence>
<feature type="transmembrane region" description="Helical" evidence="1">
    <location>
        <begin position="83"/>
        <end position="100"/>
    </location>
</feature>
<accession>A0A8H5LIA6</accession>
<feature type="transmembrane region" description="Helical" evidence="1">
    <location>
        <begin position="112"/>
        <end position="136"/>
    </location>
</feature>
<name>A0A8H5LIA6_9AGAR</name>
<feature type="transmembrane region" description="Helical" evidence="1">
    <location>
        <begin position="269"/>
        <end position="288"/>
    </location>
</feature>
<dbReference type="AlphaFoldDB" id="A0A8H5LIA6"/>
<keyword evidence="3" id="KW-1185">Reference proteome</keyword>
<keyword evidence="1" id="KW-0812">Transmembrane</keyword>
<feature type="transmembrane region" description="Helical" evidence="1">
    <location>
        <begin position="300"/>
        <end position="321"/>
    </location>
</feature>